<dbReference type="EMBL" id="LR134182">
    <property type="protein sequence ID" value="VEB42981.1"/>
    <property type="molecule type" value="Genomic_DNA"/>
</dbReference>
<accession>A0A447TDS7</accession>
<organism evidence="2 3">
    <name type="scientific">Chromobacterium violaceum</name>
    <dbReference type="NCBI Taxonomy" id="536"/>
    <lineage>
        <taxon>Bacteria</taxon>
        <taxon>Pseudomonadati</taxon>
        <taxon>Pseudomonadota</taxon>
        <taxon>Betaproteobacteria</taxon>
        <taxon>Neisseriales</taxon>
        <taxon>Chromobacteriaceae</taxon>
        <taxon>Chromobacterium</taxon>
    </lineage>
</organism>
<dbReference type="AlphaFoldDB" id="A0A447TDS7"/>
<sequence>MTEAEEIAADLREDGQDVKIERRVAGGYDPEQGGEAETVETDTVPGAELEFDLQSSGQLFAAGLVKAGDKRVLLSVPKFPPEPGQFITLVRDRRYRIEGVKEVGPDGVPILYDLHVRR</sequence>
<proteinExistence type="predicted"/>
<evidence type="ECO:0000256" key="1">
    <source>
        <dbReference type="SAM" id="MobiDB-lite"/>
    </source>
</evidence>
<feature type="region of interest" description="Disordered" evidence="1">
    <location>
        <begin position="19"/>
        <end position="41"/>
    </location>
</feature>
<protein>
    <submittedName>
        <fullName evidence="2">Uncharacterized protein</fullName>
    </submittedName>
</protein>
<name>A0A447TDS7_CHRVL</name>
<evidence type="ECO:0000313" key="3">
    <source>
        <dbReference type="Proteomes" id="UP000275777"/>
    </source>
</evidence>
<evidence type="ECO:0000313" key="2">
    <source>
        <dbReference type="EMBL" id="VEB42981.1"/>
    </source>
</evidence>
<reference evidence="2 3" key="1">
    <citation type="submission" date="2018-12" db="EMBL/GenBank/DDBJ databases">
        <authorList>
            <consortium name="Pathogen Informatics"/>
        </authorList>
    </citation>
    <scope>NUCLEOTIDE SEQUENCE [LARGE SCALE GENOMIC DNA]</scope>
    <source>
        <strain evidence="2 3">NCTC9695</strain>
    </source>
</reference>
<gene>
    <name evidence="2" type="ORF">NCTC9695_03435</name>
</gene>
<dbReference type="Proteomes" id="UP000275777">
    <property type="component" value="Chromosome"/>
</dbReference>